<feature type="transmembrane region" description="Helical" evidence="1">
    <location>
        <begin position="38"/>
        <end position="60"/>
    </location>
</feature>
<keyword evidence="4" id="KW-1185">Reference proteome</keyword>
<dbReference type="Proteomes" id="UP000235916">
    <property type="component" value="Unassembled WGS sequence"/>
</dbReference>
<dbReference type="AlphaFoldDB" id="A0A2N8L0L7"/>
<sequence length="101" mass="10778">MLLQQGLKHRILCASIPAACAVVAATLAAGAGDRVAAALAMQFCLWALLGFSCPLIWTGGFRRPFPPSQHLALFKVRTQKLVLVLGAMLPLLAMASRYFAP</sequence>
<feature type="signal peptide" evidence="2">
    <location>
        <begin position="1"/>
        <end position="24"/>
    </location>
</feature>
<gene>
    <name evidence="3" type="ORF">C1O66_18080</name>
</gene>
<feature type="chain" id="PRO_5017996594" evidence="2">
    <location>
        <begin position="25"/>
        <end position="101"/>
    </location>
</feature>
<keyword evidence="1" id="KW-0812">Transmembrane</keyword>
<evidence type="ECO:0000256" key="1">
    <source>
        <dbReference type="SAM" id="Phobius"/>
    </source>
</evidence>
<name>A0A2N8L0L7_9BURK</name>
<evidence type="ECO:0000256" key="2">
    <source>
        <dbReference type="SAM" id="SignalP"/>
    </source>
</evidence>
<dbReference type="RefSeq" id="WP_102769165.1">
    <property type="nucleotide sequence ID" value="NZ_POSP01000003.1"/>
</dbReference>
<keyword evidence="1" id="KW-1133">Transmembrane helix</keyword>
<accession>A0A2N8L0L7</accession>
<keyword evidence="1" id="KW-0472">Membrane</keyword>
<comment type="caution">
    <text evidence="3">The sequence shown here is derived from an EMBL/GenBank/DDBJ whole genome shotgun (WGS) entry which is preliminary data.</text>
</comment>
<dbReference type="EMBL" id="POSP01000003">
    <property type="protein sequence ID" value="PND39247.1"/>
    <property type="molecule type" value="Genomic_DNA"/>
</dbReference>
<proteinExistence type="predicted"/>
<feature type="transmembrane region" description="Helical" evidence="1">
    <location>
        <begin position="81"/>
        <end position="100"/>
    </location>
</feature>
<evidence type="ECO:0000313" key="3">
    <source>
        <dbReference type="EMBL" id="PND39247.1"/>
    </source>
</evidence>
<keyword evidence="2" id="KW-0732">Signal</keyword>
<evidence type="ECO:0000313" key="4">
    <source>
        <dbReference type="Proteomes" id="UP000235916"/>
    </source>
</evidence>
<protein>
    <submittedName>
        <fullName evidence="3">Uncharacterized protein</fullName>
    </submittedName>
</protein>
<reference evidence="3 4" key="1">
    <citation type="submission" date="2018-01" db="EMBL/GenBank/DDBJ databases">
        <title>Draft genome sequence of Paucibacter aquatile CR182 isolated from freshwater of the Nakdong River.</title>
        <authorList>
            <person name="Choi A."/>
            <person name="Chung E.J."/>
        </authorList>
    </citation>
    <scope>NUCLEOTIDE SEQUENCE [LARGE SCALE GENOMIC DNA]</scope>
    <source>
        <strain evidence="3 4">CR182</strain>
    </source>
</reference>
<organism evidence="3 4">
    <name type="scientific">Kinneretia aquatilis</name>
    <dbReference type="NCBI Taxonomy" id="2070761"/>
    <lineage>
        <taxon>Bacteria</taxon>
        <taxon>Pseudomonadati</taxon>
        <taxon>Pseudomonadota</taxon>
        <taxon>Betaproteobacteria</taxon>
        <taxon>Burkholderiales</taxon>
        <taxon>Sphaerotilaceae</taxon>
        <taxon>Roseateles</taxon>
    </lineage>
</organism>